<protein>
    <submittedName>
        <fullName evidence="1">Uncharacterized protein</fullName>
    </submittedName>
</protein>
<proteinExistence type="predicted"/>
<reference evidence="1 2" key="1">
    <citation type="submission" date="2020-02" db="EMBL/GenBank/DDBJ databases">
        <title>Genome sequence of Roseobacter ponti.</title>
        <authorList>
            <person name="Hollensteiner J."/>
            <person name="Schneider D."/>
            <person name="Poehlein A."/>
            <person name="Daniel R."/>
        </authorList>
    </citation>
    <scope>NUCLEOTIDE SEQUENCE [LARGE SCALE GENOMIC DNA]</scope>
    <source>
        <strain evidence="1 2">DSM 106830</strain>
    </source>
</reference>
<evidence type="ECO:0000313" key="2">
    <source>
        <dbReference type="Proteomes" id="UP000503308"/>
    </source>
</evidence>
<gene>
    <name evidence="1" type="ORF">G3256_15285</name>
</gene>
<evidence type="ECO:0000313" key="1">
    <source>
        <dbReference type="EMBL" id="QJF52435.1"/>
    </source>
</evidence>
<dbReference type="KEGG" id="rpon:G3256_15285"/>
<sequence length="70" mass="7741">MHIVIGLIIAFVIVAIFARRKRGMRLCRWRADRTGDRGALRKYRCAACGAEAFTASDGPPQGCKSHLPKV</sequence>
<dbReference type="RefSeq" id="WP_169641654.1">
    <property type="nucleotide sequence ID" value="NZ_CP048788.1"/>
</dbReference>
<dbReference type="Proteomes" id="UP000503308">
    <property type="component" value="Chromosome"/>
</dbReference>
<dbReference type="EMBL" id="CP048788">
    <property type="protein sequence ID" value="QJF52435.1"/>
    <property type="molecule type" value="Genomic_DNA"/>
</dbReference>
<keyword evidence="2" id="KW-1185">Reference proteome</keyword>
<name>A0A858SUS4_9RHOB</name>
<organism evidence="1 2">
    <name type="scientific">Roseobacter ponti</name>
    <dbReference type="NCBI Taxonomy" id="1891787"/>
    <lineage>
        <taxon>Bacteria</taxon>
        <taxon>Pseudomonadati</taxon>
        <taxon>Pseudomonadota</taxon>
        <taxon>Alphaproteobacteria</taxon>
        <taxon>Rhodobacterales</taxon>
        <taxon>Roseobacteraceae</taxon>
        <taxon>Roseobacter</taxon>
    </lineage>
</organism>
<dbReference type="AlphaFoldDB" id="A0A858SUS4"/>
<accession>A0A858SUS4</accession>